<evidence type="ECO:0000313" key="2">
    <source>
        <dbReference type="EMBL" id="CCC90025.1"/>
    </source>
</evidence>
<accession>G0UKX0</accession>
<dbReference type="EMBL" id="HE575317">
    <property type="protein sequence ID" value="CCC90025.1"/>
    <property type="molecule type" value="Genomic_DNA"/>
</dbReference>
<organism evidence="2">
    <name type="scientific">Trypanosoma congolense (strain IL3000)</name>
    <dbReference type="NCBI Taxonomy" id="1068625"/>
    <lineage>
        <taxon>Eukaryota</taxon>
        <taxon>Discoba</taxon>
        <taxon>Euglenozoa</taxon>
        <taxon>Kinetoplastea</taxon>
        <taxon>Metakinetoplastina</taxon>
        <taxon>Trypanosomatida</taxon>
        <taxon>Trypanosomatidae</taxon>
        <taxon>Trypanosoma</taxon>
        <taxon>Nannomonas</taxon>
    </lineage>
</organism>
<feature type="region of interest" description="Disordered" evidence="1">
    <location>
        <begin position="1"/>
        <end position="22"/>
    </location>
</feature>
<evidence type="ECO:0000256" key="1">
    <source>
        <dbReference type="SAM" id="MobiDB-lite"/>
    </source>
</evidence>
<feature type="region of interest" description="Disordered" evidence="1">
    <location>
        <begin position="97"/>
        <end position="120"/>
    </location>
</feature>
<feature type="region of interest" description="Disordered" evidence="1">
    <location>
        <begin position="173"/>
        <end position="203"/>
    </location>
</feature>
<dbReference type="VEuPathDB" id="TriTrypDB:TcIL3000_4_1090"/>
<name>G0UKX0_TRYCI</name>
<proteinExistence type="predicted"/>
<reference evidence="2" key="1">
    <citation type="journal article" date="2012" name="Proc. Natl. Acad. Sci. U.S.A.">
        <title>Antigenic diversity is generated by distinct evolutionary mechanisms in African trypanosome species.</title>
        <authorList>
            <person name="Jackson A.P."/>
            <person name="Berry A."/>
            <person name="Aslett M."/>
            <person name="Allison H.C."/>
            <person name="Burton P."/>
            <person name="Vavrova-Anderson J."/>
            <person name="Brown R."/>
            <person name="Browne H."/>
            <person name="Corton N."/>
            <person name="Hauser H."/>
            <person name="Gamble J."/>
            <person name="Gilderthorp R."/>
            <person name="Marcello L."/>
            <person name="McQuillan J."/>
            <person name="Otto T.D."/>
            <person name="Quail M.A."/>
            <person name="Sanders M.J."/>
            <person name="van Tonder A."/>
            <person name="Ginger M.L."/>
            <person name="Field M.C."/>
            <person name="Barry J.D."/>
            <person name="Hertz-Fowler C."/>
            <person name="Berriman M."/>
        </authorList>
    </citation>
    <scope>NUCLEOTIDE SEQUENCE</scope>
    <source>
        <strain evidence="2">IL3000</strain>
    </source>
</reference>
<protein>
    <submittedName>
        <fullName evidence="2">Uncharacterized protein TCIL3000_4_1090</fullName>
    </submittedName>
</protein>
<dbReference type="AlphaFoldDB" id="G0UKX0"/>
<feature type="compositionally biased region" description="Basic and acidic residues" evidence="1">
    <location>
        <begin position="100"/>
        <end position="110"/>
    </location>
</feature>
<gene>
    <name evidence="2" type="ORF">TCIL3000_4_1090</name>
</gene>
<sequence>MQTAVPFSESFPAETPLELAESLSKSSSAAGILAAGHSLSNSIGGAASESPLLHDGDVTVPACPGEKQAPQVIIIGDSLDDKSLLSSIEEVDYPGKSQVRRGDTFPVDRRHTPRPQDSGSYVDTLDERLDEVFFALEKGAEVTGHVLAERSMAVLGGSQLAGSGCLDRKAARTPTAAVSRDQLQMSDRLHRHPRSGSRSVANYAHQDDSQVVYYRH</sequence>